<protein>
    <submittedName>
        <fullName evidence="9">Uncharacterized protein</fullName>
    </submittedName>
</protein>
<gene>
    <name evidence="9" type="ORF">NSK_003920</name>
</gene>
<evidence type="ECO:0000256" key="8">
    <source>
        <dbReference type="SAM" id="Phobius"/>
    </source>
</evidence>
<feature type="region of interest" description="Disordered" evidence="7">
    <location>
        <begin position="323"/>
        <end position="358"/>
    </location>
</feature>
<comment type="subcellular location">
    <subcellularLocation>
        <location evidence="1 6">Membrane</location>
        <topology evidence="1 6">Multi-pass membrane protein</topology>
    </subcellularLocation>
</comment>
<name>A0A4D9D8B1_9STRA</name>
<evidence type="ECO:0000313" key="10">
    <source>
        <dbReference type="Proteomes" id="UP000355283"/>
    </source>
</evidence>
<evidence type="ECO:0000256" key="1">
    <source>
        <dbReference type="ARBA" id="ARBA00004141"/>
    </source>
</evidence>
<organism evidence="9 10">
    <name type="scientific">Nannochloropsis salina CCMP1776</name>
    <dbReference type="NCBI Taxonomy" id="1027361"/>
    <lineage>
        <taxon>Eukaryota</taxon>
        <taxon>Sar</taxon>
        <taxon>Stramenopiles</taxon>
        <taxon>Ochrophyta</taxon>
        <taxon>Eustigmatophyceae</taxon>
        <taxon>Eustigmatales</taxon>
        <taxon>Monodopsidaceae</taxon>
        <taxon>Microchloropsis</taxon>
        <taxon>Microchloropsis salina</taxon>
    </lineage>
</organism>
<keyword evidence="4 8" id="KW-1133">Transmembrane helix</keyword>
<comment type="caution">
    <text evidence="9">The sequence shown here is derived from an EMBL/GenBank/DDBJ whole genome shotgun (WGS) entry which is preliminary data.</text>
</comment>
<reference evidence="9 10" key="1">
    <citation type="submission" date="2019-01" db="EMBL/GenBank/DDBJ databases">
        <title>Nuclear Genome Assembly of the Microalgal Biofuel strain Nannochloropsis salina CCMP1776.</title>
        <authorList>
            <person name="Hovde B."/>
        </authorList>
    </citation>
    <scope>NUCLEOTIDE SEQUENCE [LARGE SCALE GENOMIC DNA]</scope>
    <source>
        <strain evidence="9 10">CCMP1776</strain>
    </source>
</reference>
<dbReference type="PANTHER" id="PTHR12300:SF161">
    <property type="entry name" value="RECEPTOR EXPRESSION-ENHANCING PROTEIN"/>
    <property type="match status" value="1"/>
</dbReference>
<keyword evidence="5 8" id="KW-0472">Membrane</keyword>
<dbReference type="PANTHER" id="PTHR12300">
    <property type="entry name" value="HVA22-LIKE PROTEINS"/>
    <property type="match status" value="1"/>
</dbReference>
<accession>A0A4D9D8B1</accession>
<dbReference type="SUPFAM" id="SSF49562">
    <property type="entry name" value="C2 domain (Calcium/lipid-binding domain, CaLB)"/>
    <property type="match status" value="1"/>
</dbReference>
<feature type="region of interest" description="Disordered" evidence="7">
    <location>
        <begin position="171"/>
        <end position="207"/>
    </location>
</feature>
<evidence type="ECO:0000256" key="6">
    <source>
        <dbReference type="RuleBase" id="RU362006"/>
    </source>
</evidence>
<keyword evidence="10" id="KW-1185">Reference proteome</keyword>
<dbReference type="OrthoDB" id="10326069at2759"/>
<comment type="similarity">
    <text evidence="2 6">Belongs to the DP1 family.</text>
</comment>
<feature type="compositionally biased region" description="Acidic residues" evidence="7">
    <location>
        <begin position="328"/>
        <end position="338"/>
    </location>
</feature>
<evidence type="ECO:0000256" key="4">
    <source>
        <dbReference type="ARBA" id="ARBA00022989"/>
    </source>
</evidence>
<dbReference type="InterPro" id="IPR004345">
    <property type="entry name" value="TB2_DP1_HVA22"/>
</dbReference>
<feature type="compositionally biased region" description="Basic and acidic residues" evidence="7">
    <location>
        <begin position="339"/>
        <end position="358"/>
    </location>
</feature>
<feature type="transmembrane region" description="Helical" evidence="8">
    <location>
        <begin position="55"/>
        <end position="88"/>
    </location>
</feature>
<dbReference type="Proteomes" id="UP000355283">
    <property type="component" value="Unassembled WGS sequence"/>
</dbReference>
<dbReference type="CDD" id="cd00030">
    <property type="entry name" value="C2"/>
    <property type="match status" value="1"/>
</dbReference>
<dbReference type="EMBL" id="SDOX01000017">
    <property type="protein sequence ID" value="TFJ84888.1"/>
    <property type="molecule type" value="Genomic_DNA"/>
</dbReference>
<feature type="transmembrane region" description="Helical" evidence="8">
    <location>
        <begin position="100"/>
        <end position="118"/>
    </location>
</feature>
<evidence type="ECO:0000256" key="2">
    <source>
        <dbReference type="ARBA" id="ARBA00008573"/>
    </source>
</evidence>
<dbReference type="GO" id="GO:0016020">
    <property type="term" value="C:membrane"/>
    <property type="evidence" value="ECO:0007669"/>
    <property type="project" value="UniProtKB-SubCell"/>
</dbReference>
<dbReference type="Pfam" id="PF03134">
    <property type="entry name" value="TB2_DP1_HVA22"/>
    <property type="match status" value="1"/>
</dbReference>
<sequence length="358" mass="39624">MSSGGAQGQTPMQRLTIMKDNVLKKVERQMEQYPSLTMRSSLLDMEKKVNVPAPALFILGSSSLVLLLVLLVSMEGVALLVGLAYPLLGALKAIKVQEAHVIKFFIQYFLLFNALNLLETFLPLSRLPLYYLGKLLFLAWAFNPKTQGARLVYGTLRPFLLPHLGIALGASGAEQSRPGKGGRKRGGGRENTGEGRFGARDGSGEGASTHLRIELAARGLEKPVEPERLDTLCQLRILPLTGGHGEVRRAALDEGQWYKSRINTAPPQDAPDWRHDPQFLRVPTTEDNVLEVLIVNKMSWRDHPLGRVRLPLRGLSFPIETTLPLEDPFGDEKEEGGEETERGEAQGELEIHLARVEE</sequence>
<keyword evidence="3 8" id="KW-0812">Transmembrane</keyword>
<evidence type="ECO:0000256" key="3">
    <source>
        <dbReference type="ARBA" id="ARBA00022692"/>
    </source>
</evidence>
<dbReference type="InterPro" id="IPR035892">
    <property type="entry name" value="C2_domain_sf"/>
</dbReference>
<evidence type="ECO:0000256" key="5">
    <source>
        <dbReference type="ARBA" id="ARBA00023136"/>
    </source>
</evidence>
<dbReference type="AlphaFoldDB" id="A0A4D9D8B1"/>
<proteinExistence type="inferred from homology"/>
<evidence type="ECO:0000256" key="7">
    <source>
        <dbReference type="SAM" id="MobiDB-lite"/>
    </source>
</evidence>
<feature type="compositionally biased region" description="Basic and acidic residues" evidence="7">
    <location>
        <begin position="187"/>
        <end position="203"/>
    </location>
</feature>
<evidence type="ECO:0000313" key="9">
    <source>
        <dbReference type="EMBL" id="TFJ84888.1"/>
    </source>
</evidence>